<evidence type="ECO:0000259" key="3">
    <source>
        <dbReference type="Pfam" id="PF07859"/>
    </source>
</evidence>
<dbReference type="EMBL" id="CP015225">
    <property type="protein sequence ID" value="AMZ70383.1"/>
    <property type="molecule type" value="Genomic_DNA"/>
</dbReference>
<evidence type="ECO:0000313" key="4">
    <source>
        <dbReference type="EMBL" id="AMZ70383.1"/>
    </source>
</evidence>
<accession>A0A165YX85</accession>
<evidence type="ECO:0000256" key="2">
    <source>
        <dbReference type="ARBA" id="ARBA00022801"/>
    </source>
</evidence>
<dbReference type="Proteomes" id="UP000076083">
    <property type="component" value="Chromosome"/>
</dbReference>
<dbReference type="AlphaFoldDB" id="A0A165YX85"/>
<dbReference type="SUPFAM" id="SSF53474">
    <property type="entry name" value="alpha/beta-Hydrolases"/>
    <property type="match status" value="1"/>
</dbReference>
<sequence>MTYDSSSVRELRDAMFAFDFAHPVRTIETLRVGMEAISQANPPAADLTVETIQLGGVAAVAITAPGASKDRVIYHFHGGGWVAGSPSSHLGMLGELSRAAKSQVIVLDHSKAPEHPFPASYDESIRGYEALRALGKPFAVTGDSSGGGMALNVLAYAASKGHKDARAALLISPWADLTLTLPSLTQLAHRDPMVNASAMREMVAAYAGNHDLKDPRISPLFADMHGFPPLLIHVGSDEVLLDDALEIDRKVRAAGGESHLEVWPEMLHVWHIQTASLPQAHDALQRAGEFLIGHLAD</sequence>
<dbReference type="InterPro" id="IPR013094">
    <property type="entry name" value="AB_hydrolase_3"/>
</dbReference>
<dbReference type="InterPro" id="IPR050300">
    <property type="entry name" value="GDXG_lipolytic_enzyme"/>
</dbReference>
<dbReference type="Pfam" id="PF07859">
    <property type="entry name" value="Abhydrolase_3"/>
    <property type="match status" value="1"/>
</dbReference>
<proteinExistence type="inferred from homology"/>
<keyword evidence="2" id="KW-0378">Hydrolase</keyword>
<dbReference type="RefSeq" id="WP_063321004.1">
    <property type="nucleotide sequence ID" value="NZ_CP015225.1"/>
</dbReference>
<comment type="similarity">
    <text evidence="1">Belongs to the 'GDXG' lipolytic enzyme family.</text>
</comment>
<dbReference type="PANTHER" id="PTHR48081">
    <property type="entry name" value="AB HYDROLASE SUPERFAMILY PROTEIN C4A8.06C"/>
    <property type="match status" value="1"/>
</dbReference>
<dbReference type="GO" id="GO:0004806">
    <property type="term" value="F:triacylglycerol lipase activity"/>
    <property type="evidence" value="ECO:0007669"/>
    <property type="project" value="TreeGrafter"/>
</dbReference>
<feature type="domain" description="Alpha/beta hydrolase fold-3" evidence="3">
    <location>
        <begin position="74"/>
        <end position="271"/>
    </location>
</feature>
<reference evidence="4 5" key="2">
    <citation type="journal article" date="2018" name="Nature">
        <title>Mutant phenotypes for thousands of bacterial genes of unknown function.</title>
        <authorList>
            <person name="Price M.N."/>
            <person name="Wetmore K.M."/>
            <person name="Waters R.J."/>
            <person name="Callaghan M."/>
            <person name="Ray J."/>
            <person name="Liu H."/>
            <person name="Kuehl J.V."/>
            <person name="Melnyk R.A."/>
            <person name="Lamson J.S."/>
            <person name="Suh Y."/>
            <person name="Carlson H.K."/>
            <person name="Esquivel Z."/>
            <person name="Sadeeshkumar H."/>
            <person name="Chakraborty R."/>
            <person name="Zane G.M."/>
            <person name="Rubin B.E."/>
            <person name="Wall J.D."/>
            <person name="Visel A."/>
            <person name="Bristow J."/>
            <person name="Blow M.J."/>
            <person name="Arkin A.P."/>
            <person name="Deutschbauer A.M."/>
        </authorList>
    </citation>
    <scope>NUCLEOTIDE SEQUENCE [LARGE SCALE GENOMIC DNA]</scope>
    <source>
        <strain evidence="4 5">FW300-N2E2</strain>
    </source>
</reference>
<protein>
    <submittedName>
        <fullName evidence="4">Esterase</fullName>
    </submittedName>
</protein>
<gene>
    <name evidence="4" type="ORF">TK06_04425</name>
</gene>
<reference evidence="5" key="1">
    <citation type="submission" date="2016-04" db="EMBL/GenBank/DDBJ databases">
        <authorList>
            <person name="Ray J."/>
            <person name="Price M."/>
            <person name="Deutschbauer A."/>
        </authorList>
    </citation>
    <scope>NUCLEOTIDE SEQUENCE [LARGE SCALE GENOMIC DNA]</scope>
    <source>
        <strain evidence="5">FW300-N2E2</strain>
    </source>
</reference>
<evidence type="ECO:0000313" key="5">
    <source>
        <dbReference type="Proteomes" id="UP000076083"/>
    </source>
</evidence>
<organism evidence="4 5">
    <name type="scientific">Pseudomonas fluorescens</name>
    <dbReference type="NCBI Taxonomy" id="294"/>
    <lineage>
        <taxon>Bacteria</taxon>
        <taxon>Pseudomonadati</taxon>
        <taxon>Pseudomonadota</taxon>
        <taxon>Gammaproteobacteria</taxon>
        <taxon>Pseudomonadales</taxon>
        <taxon>Pseudomonadaceae</taxon>
        <taxon>Pseudomonas</taxon>
    </lineage>
</organism>
<dbReference type="PANTHER" id="PTHR48081:SF30">
    <property type="entry name" value="ACETYL-HYDROLASE LIPR-RELATED"/>
    <property type="match status" value="1"/>
</dbReference>
<dbReference type="InterPro" id="IPR029058">
    <property type="entry name" value="AB_hydrolase_fold"/>
</dbReference>
<evidence type="ECO:0000256" key="1">
    <source>
        <dbReference type="ARBA" id="ARBA00010515"/>
    </source>
</evidence>
<dbReference type="Gene3D" id="3.40.50.1820">
    <property type="entry name" value="alpha/beta hydrolase"/>
    <property type="match status" value="1"/>
</dbReference>
<name>A0A165YX85_PSEFL</name>